<accession>A0ACC0VF63</accession>
<gene>
    <name evidence="1" type="ORF">N3K66_001373</name>
</gene>
<evidence type="ECO:0000313" key="2">
    <source>
        <dbReference type="Proteomes" id="UP001163324"/>
    </source>
</evidence>
<protein>
    <submittedName>
        <fullName evidence="1">Uncharacterized protein</fullName>
    </submittedName>
</protein>
<reference evidence="1" key="1">
    <citation type="submission" date="2022-10" db="EMBL/GenBank/DDBJ databases">
        <title>Complete Genome of Trichothecium roseum strain YXFP-22015, a Plant Pathogen Isolated from Citrus.</title>
        <authorList>
            <person name="Wang Y."/>
            <person name="Zhu L."/>
        </authorList>
    </citation>
    <scope>NUCLEOTIDE SEQUENCE</scope>
    <source>
        <strain evidence="1">YXFP-22015</strain>
    </source>
</reference>
<dbReference type="Proteomes" id="UP001163324">
    <property type="component" value="Chromosome 1"/>
</dbReference>
<dbReference type="EMBL" id="CM047940">
    <property type="protein sequence ID" value="KAI9904844.1"/>
    <property type="molecule type" value="Genomic_DNA"/>
</dbReference>
<comment type="caution">
    <text evidence="1">The sequence shown here is derived from an EMBL/GenBank/DDBJ whole genome shotgun (WGS) entry which is preliminary data.</text>
</comment>
<name>A0ACC0VF63_9HYPO</name>
<keyword evidence="2" id="KW-1185">Reference proteome</keyword>
<sequence>MGLRDILRKKDDVQAGTNIPTSPTNVPDGFVFVRSDTVSQEIIEPPDYSHLTPAEKHSSLRRSLDVFRGGGRSRSASASSQTGTPQHRERRLSQKLGFSRQPENSEHVPAGLPELQPVGQGGEGGQEASWEQRATILAGQNEIARSRPTTPHSRPTSSHGNPRMSEGSTSQPSGQRLAQMRLESVHPGSGAGAADEGKISSQEIDADIQEAIRLHESGDLLRSTKMFGKLADPYGANNPLSQVLYGLALRHGWGCEPDPENAVQYLSAAASNAAAVEQLALKAGMRKGGAAKGELVLAIFELANCFRHGWGIPKDALAAKQYYETAANLGDTDAMNEIAWCYLEGYGCKKDKFVSARYYRLAEKAGNKTLGNSWIWKDKYNTPEEN</sequence>
<proteinExistence type="predicted"/>
<evidence type="ECO:0000313" key="1">
    <source>
        <dbReference type="EMBL" id="KAI9904844.1"/>
    </source>
</evidence>
<organism evidence="1 2">
    <name type="scientific">Trichothecium roseum</name>
    <dbReference type="NCBI Taxonomy" id="47278"/>
    <lineage>
        <taxon>Eukaryota</taxon>
        <taxon>Fungi</taxon>
        <taxon>Dikarya</taxon>
        <taxon>Ascomycota</taxon>
        <taxon>Pezizomycotina</taxon>
        <taxon>Sordariomycetes</taxon>
        <taxon>Hypocreomycetidae</taxon>
        <taxon>Hypocreales</taxon>
        <taxon>Hypocreales incertae sedis</taxon>
        <taxon>Trichothecium</taxon>
    </lineage>
</organism>